<dbReference type="AlphaFoldDB" id="A0AA39J5K6"/>
<accession>A0AA39J5K6</accession>
<evidence type="ECO:0000313" key="1">
    <source>
        <dbReference type="EMBL" id="KAK0436570.1"/>
    </source>
</evidence>
<keyword evidence="2" id="KW-1185">Reference proteome</keyword>
<evidence type="ECO:0000313" key="2">
    <source>
        <dbReference type="Proteomes" id="UP001175226"/>
    </source>
</evidence>
<dbReference type="Proteomes" id="UP001175226">
    <property type="component" value="Unassembled WGS sequence"/>
</dbReference>
<proteinExistence type="predicted"/>
<sequence length="226" mass="25970">MICHVQSVFIALQHTMISNRKDIGTRAALIHDYYHQQPPREIDRTTCRNIPGGGSRFEDLHQRRRANEYTMAKRHAPITVPNLSVQDRSLIYQQALLEWAQSFSEIWKRPSSNDAVHFFPLTDELTIRLWDSNISRRPDSSMRVFGLDFVDIHRKPQYVGQRIVVIAGMRASPASEVKGDVLEPIDDSESKGKVPERYGVVADCEYFFFADGKLVVTHKFAQNLLD</sequence>
<reference evidence="1" key="1">
    <citation type="submission" date="2023-06" db="EMBL/GenBank/DDBJ databases">
        <authorList>
            <consortium name="Lawrence Berkeley National Laboratory"/>
            <person name="Ahrendt S."/>
            <person name="Sahu N."/>
            <person name="Indic B."/>
            <person name="Wong-Bajracharya J."/>
            <person name="Merenyi Z."/>
            <person name="Ke H.-M."/>
            <person name="Monk M."/>
            <person name="Kocsube S."/>
            <person name="Drula E."/>
            <person name="Lipzen A."/>
            <person name="Balint B."/>
            <person name="Henrissat B."/>
            <person name="Andreopoulos B."/>
            <person name="Martin F.M."/>
            <person name="Harder C.B."/>
            <person name="Rigling D."/>
            <person name="Ford K.L."/>
            <person name="Foster G.D."/>
            <person name="Pangilinan J."/>
            <person name="Papanicolaou A."/>
            <person name="Barry K."/>
            <person name="LaButti K."/>
            <person name="Viragh M."/>
            <person name="Koriabine M."/>
            <person name="Yan M."/>
            <person name="Riley R."/>
            <person name="Champramary S."/>
            <person name="Plett K.L."/>
            <person name="Tsai I.J."/>
            <person name="Slot J."/>
            <person name="Sipos G."/>
            <person name="Plett J."/>
            <person name="Nagy L.G."/>
            <person name="Grigoriev I.V."/>
        </authorList>
    </citation>
    <scope>NUCLEOTIDE SEQUENCE</scope>
    <source>
        <strain evidence="1">FPL87.14</strain>
    </source>
</reference>
<gene>
    <name evidence="1" type="ORF">EV421DRAFT_1112550</name>
</gene>
<dbReference type="EMBL" id="JAUEPT010000054">
    <property type="protein sequence ID" value="KAK0436570.1"/>
    <property type="molecule type" value="Genomic_DNA"/>
</dbReference>
<name>A0AA39J5K6_9AGAR</name>
<protein>
    <submittedName>
        <fullName evidence="1">Uncharacterized protein</fullName>
    </submittedName>
</protein>
<comment type="caution">
    <text evidence="1">The sequence shown here is derived from an EMBL/GenBank/DDBJ whole genome shotgun (WGS) entry which is preliminary data.</text>
</comment>
<organism evidence="1 2">
    <name type="scientific">Armillaria borealis</name>
    <dbReference type="NCBI Taxonomy" id="47425"/>
    <lineage>
        <taxon>Eukaryota</taxon>
        <taxon>Fungi</taxon>
        <taxon>Dikarya</taxon>
        <taxon>Basidiomycota</taxon>
        <taxon>Agaricomycotina</taxon>
        <taxon>Agaricomycetes</taxon>
        <taxon>Agaricomycetidae</taxon>
        <taxon>Agaricales</taxon>
        <taxon>Marasmiineae</taxon>
        <taxon>Physalacriaceae</taxon>
        <taxon>Armillaria</taxon>
    </lineage>
</organism>